<dbReference type="PIRSF" id="PIRSF029288">
    <property type="entry name" value="SciE_ImpE"/>
    <property type="match status" value="1"/>
</dbReference>
<accession>A0ABM7MUE7</accession>
<organism evidence="1 2">
    <name type="scientific">Erwinia rhapontici</name>
    <name type="common">Pectobacterium rhapontici</name>
    <dbReference type="NCBI Taxonomy" id="55212"/>
    <lineage>
        <taxon>Bacteria</taxon>
        <taxon>Pseudomonadati</taxon>
        <taxon>Pseudomonadota</taxon>
        <taxon>Gammaproteobacteria</taxon>
        <taxon>Enterobacterales</taxon>
        <taxon>Erwiniaceae</taxon>
        <taxon>Erwinia</taxon>
    </lineage>
</organism>
<dbReference type="InterPro" id="IPR011990">
    <property type="entry name" value="TPR-like_helical_dom_sf"/>
</dbReference>
<gene>
    <name evidence="1" type="ORF">ERHA53_01580</name>
</gene>
<dbReference type="Gene3D" id="1.25.40.10">
    <property type="entry name" value="Tetratricopeptide repeat domain"/>
    <property type="match status" value="1"/>
</dbReference>
<name>A0ABM7MUE7_ERWRD</name>
<dbReference type="EMBL" id="AP024329">
    <property type="protein sequence ID" value="BCQ32815.1"/>
    <property type="molecule type" value="Genomic_DNA"/>
</dbReference>
<evidence type="ECO:0000313" key="1">
    <source>
        <dbReference type="EMBL" id="BCQ32815.1"/>
    </source>
</evidence>
<dbReference type="Proteomes" id="UP000677515">
    <property type="component" value="Chromosome"/>
</dbReference>
<dbReference type="SUPFAM" id="SSF144059">
    <property type="entry name" value="ImpE-like"/>
    <property type="match status" value="1"/>
</dbReference>
<protein>
    <submittedName>
        <fullName evidence="1">ImpE family protein</fullName>
    </submittedName>
</protein>
<dbReference type="RefSeq" id="WP_133844525.1">
    <property type="nucleotide sequence ID" value="NZ_AP024329.1"/>
</dbReference>
<proteinExistence type="predicted"/>
<evidence type="ECO:0000313" key="2">
    <source>
        <dbReference type="Proteomes" id="UP000677515"/>
    </source>
</evidence>
<dbReference type="InterPro" id="IPR009211">
    <property type="entry name" value="TagJ"/>
</dbReference>
<reference evidence="1 2" key="1">
    <citation type="submission" date="2021-01" db="EMBL/GenBank/DDBJ databases">
        <title>Complete genome sequence of Erwinia rhapontici MAFF 311153.</title>
        <authorList>
            <person name="Morohoshi T."/>
            <person name="Someya N."/>
        </authorList>
    </citation>
    <scope>NUCLEOTIDE SEQUENCE [LARGE SCALE GENOMIC DNA]</scope>
    <source>
        <strain evidence="1 2">MAFF 311153</strain>
    </source>
</reference>
<keyword evidence="2" id="KW-1185">Reference proteome</keyword>
<sequence length="265" mass="29413">MDTTKSLYGSLKTASLEEVLANCLSQVKAKPDDISLRETLYKLYCIEGSWQKALMQLQTIEVINSDSLQEVEIAKNLIFSELIREEVLRGERLPGMLNLELPEWINLLNQANKLLSDGALNEQDELRSQAFSLVNGSAGESPHIGSFSWISDSDGRIGPACEFIAAGGYRWVPFSEIKSLSIEKPKEIIDLIWSKAHIQTHSDVYYGYIPSRYPLMENASKDAKLGLVTEWEDVSATCSKGSGRKVIITDAGDFSLLESGKITFA</sequence>
<dbReference type="Pfam" id="PF07024">
    <property type="entry name" value="ImpE"/>
    <property type="match status" value="1"/>
</dbReference>